<gene>
    <name evidence="1" type="ORF">LPJ66_004845</name>
</gene>
<name>A0ACC1IK60_9FUNG</name>
<keyword evidence="2" id="KW-1185">Reference proteome</keyword>
<evidence type="ECO:0000313" key="1">
    <source>
        <dbReference type="EMBL" id="KAJ1895012.1"/>
    </source>
</evidence>
<protein>
    <submittedName>
        <fullName evidence="1">Uncharacterized protein</fullName>
    </submittedName>
</protein>
<accession>A0ACC1IK60</accession>
<dbReference type="Proteomes" id="UP001150581">
    <property type="component" value="Unassembled WGS sequence"/>
</dbReference>
<proteinExistence type="predicted"/>
<evidence type="ECO:0000313" key="2">
    <source>
        <dbReference type="Proteomes" id="UP001150581"/>
    </source>
</evidence>
<dbReference type="EMBL" id="JANBPG010000618">
    <property type="protein sequence ID" value="KAJ1895012.1"/>
    <property type="molecule type" value="Genomic_DNA"/>
</dbReference>
<reference evidence="1" key="1">
    <citation type="submission" date="2022-07" db="EMBL/GenBank/DDBJ databases">
        <title>Phylogenomic reconstructions and comparative analyses of Kickxellomycotina fungi.</title>
        <authorList>
            <person name="Reynolds N.K."/>
            <person name="Stajich J.E."/>
            <person name="Barry K."/>
            <person name="Grigoriev I.V."/>
            <person name="Crous P."/>
            <person name="Smith M.E."/>
        </authorList>
    </citation>
    <scope>NUCLEOTIDE SEQUENCE</scope>
    <source>
        <strain evidence="1">Benny 63K</strain>
    </source>
</reference>
<comment type="caution">
    <text evidence="1">The sequence shown here is derived from an EMBL/GenBank/DDBJ whole genome shotgun (WGS) entry which is preliminary data.</text>
</comment>
<organism evidence="1 2">
    <name type="scientific">Kickxella alabastrina</name>
    <dbReference type="NCBI Taxonomy" id="61397"/>
    <lineage>
        <taxon>Eukaryota</taxon>
        <taxon>Fungi</taxon>
        <taxon>Fungi incertae sedis</taxon>
        <taxon>Zoopagomycota</taxon>
        <taxon>Kickxellomycotina</taxon>
        <taxon>Kickxellomycetes</taxon>
        <taxon>Kickxellales</taxon>
        <taxon>Kickxellaceae</taxon>
        <taxon>Kickxella</taxon>
    </lineage>
</organism>
<sequence length="468" mass="51921">MFLIRKTLASSLVRELGSFDSETYNYLVHDYATKYICTAINSLWHFTIAFIDIPSSSHTKLALNLRRNDPHYISATHTNSHTLYIRVAPHVLTDHAVQVSMAIVQGQPLPGVQLIPLRVFKWVDAQGSLDSATAYRSALTANVFAHTAAELARICHPQNIPEHTEIVRGRVDPPNQKTVREHGRIFELQLVSKCMSNMLEALHARGSLRHATQPNNLSTLVCIPGQRALRLIADEHGVVSQLAMDACVIFELMCENDAPVIWYHFVPNSQRYQHWKNAIRVAELAFEFTRGQQKITNMLCPVGRMAIGSPNLLTASLLSSLNLVPGGDNSLTQGQRQDLLAALHGRILSTSADKCTIDELLMDRTNCGWCLHTVHARLCHRLAAPNSQSAATQTMPQCFVSVAFLISALPETMYRTLDTRKTTVMLDYLIRLARTTSACLDESGPEAVLEAARIVLDLGLRIIGASPH</sequence>